<keyword evidence="3" id="KW-1185">Reference proteome</keyword>
<reference evidence="2 3" key="1">
    <citation type="submission" date="2013-09" db="EMBL/GenBank/DDBJ databases">
        <title>Corchorus capsularis genome sequencing.</title>
        <authorList>
            <person name="Alam M."/>
            <person name="Haque M.S."/>
            <person name="Islam M.S."/>
            <person name="Emdad E.M."/>
            <person name="Islam M.M."/>
            <person name="Ahmed B."/>
            <person name="Halim A."/>
            <person name="Hossen Q.M.M."/>
            <person name="Hossain M.Z."/>
            <person name="Ahmed R."/>
            <person name="Khan M.M."/>
            <person name="Islam R."/>
            <person name="Rashid M.M."/>
            <person name="Khan S.A."/>
            <person name="Rahman M.S."/>
            <person name="Alam M."/>
        </authorList>
    </citation>
    <scope>NUCLEOTIDE SEQUENCE [LARGE SCALE GENOMIC DNA]</scope>
    <source>
        <strain evidence="3">cv. CVL-1</strain>
        <tissue evidence="2">Whole seedling</tissue>
    </source>
</reference>
<feature type="transmembrane region" description="Helical" evidence="1">
    <location>
        <begin position="6"/>
        <end position="25"/>
    </location>
</feature>
<dbReference type="AlphaFoldDB" id="A0A1R3JZW6"/>
<dbReference type="EMBL" id="AWWV01006657">
    <property type="protein sequence ID" value="OMP00395.1"/>
    <property type="molecule type" value="Genomic_DNA"/>
</dbReference>
<comment type="caution">
    <text evidence="2">The sequence shown here is derived from an EMBL/GenBank/DDBJ whole genome shotgun (WGS) entry which is preliminary data.</text>
</comment>
<keyword evidence="1" id="KW-0812">Transmembrane</keyword>
<organism evidence="2 3">
    <name type="scientific">Corchorus capsularis</name>
    <name type="common">Jute</name>
    <dbReference type="NCBI Taxonomy" id="210143"/>
    <lineage>
        <taxon>Eukaryota</taxon>
        <taxon>Viridiplantae</taxon>
        <taxon>Streptophyta</taxon>
        <taxon>Embryophyta</taxon>
        <taxon>Tracheophyta</taxon>
        <taxon>Spermatophyta</taxon>
        <taxon>Magnoliopsida</taxon>
        <taxon>eudicotyledons</taxon>
        <taxon>Gunneridae</taxon>
        <taxon>Pentapetalae</taxon>
        <taxon>rosids</taxon>
        <taxon>malvids</taxon>
        <taxon>Malvales</taxon>
        <taxon>Malvaceae</taxon>
        <taxon>Grewioideae</taxon>
        <taxon>Apeibeae</taxon>
        <taxon>Corchorus</taxon>
    </lineage>
</organism>
<name>A0A1R3JZW6_COCAP</name>
<dbReference type="Gramene" id="OMP00395">
    <property type="protein sequence ID" value="OMP00395"/>
    <property type="gene ID" value="CCACVL1_03356"/>
</dbReference>
<gene>
    <name evidence="2" type="ORF">CCACVL1_03356</name>
</gene>
<accession>A0A1R3JZW6</accession>
<protein>
    <submittedName>
        <fullName evidence="2">Uncharacterized protein</fullName>
    </submittedName>
</protein>
<evidence type="ECO:0000313" key="3">
    <source>
        <dbReference type="Proteomes" id="UP000188268"/>
    </source>
</evidence>
<evidence type="ECO:0000256" key="1">
    <source>
        <dbReference type="SAM" id="Phobius"/>
    </source>
</evidence>
<dbReference type="Proteomes" id="UP000188268">
    <property type="component" value="Unassembled WGS sequence"/>
</dbReference>
<keyword evidence="1" id="KW-0472">Membrane</keyword>
<keyword evidence="1" id="KW-1133">Transmembrane helix</keyword>
<evidence type="ECO:0000313" key="2">
    <source>
        <dbReference type="EMBL" id="OMP00395.1"/>
    </source>
</evidence>
<proteinExistence type="predicted"/>
<sequence length="27" mass="2966">MAFNQITITLTNFFGLAFGTLILIMSS</sequence>